<dbReference type="Proteomes" id="UP000284514">
    <property type="component" value="Unassembled WGS sequence"/>
</dbReference>
<evidence type="ECO:0000313" key="1">
    <source>
        <dbReference type="EMBL" id="RHC72284.1"/>
    </source>
</evidence>
<protein>
    <submittedName>
        <fullName evidence="1">Uncharacterized protein</fullName>
    </submittedName>
</protein>
<dbReference type="AlphaFoldDB" id="A0A414BDD7"/>
<sequence length="99" mass="11144">MFGKQLHTIQMPDIANEQEQAFMKAMRNDDFNAILELKMRGYQPSENVLKSLQPDISATNFIAAAKIFQMEGMLKSLQDIKPVQSPIIGGNKRSMELGD</sequence>
<dbReference type="RefSeq" id="WP_117991388.1">
    <property type="nucleotide sequence ID" value="NZ_JABWDI010000021.1"/>
</dbReference>
<comment type="caution">
    <text evidence="1">The sequence shown here is derived from an EMBL/GenBank/DDBJ whole genome shotgun (WGS) entry which is preliminary data.</text>
</comment>
<proteinExistence type="predicted"/>
<name>A0A414BDD7_BACUN</name>
<accession>A0A414BDD7</accession>
<gene>
    <name evidence="1" type="ORF">DW831_14910</name>
</gene>
<dbReference type="EMBL" id="QSIF01000028">
    <property type="protein sequence ID" value="RHC72284.1"/>
    <property type="molecule type" value="Genomic_DNA"/>
</dbReference>
<evidence type="ECO:0000313" key="2">
    <source>
        <dbReference type="Proteomes" id="UP000284514"/>
    </source>
</evidence>
<organism evidence="1 2">
    <name type="scientific">Bacteroides uniformis</name>
    <dbReference type="NCBI Taxonomy" id="820"/>
    <lineage>
        <taxon>Bacteria</taxon>
        <taxon>Pseudomonadati</taxon>
        <taxon>Bacteroidota</taxon>
        <taxon>Bacteroidia</taxon>
        <taxon>Bacteroidales</taxon>
        <taxon>Bacteroidaceae</taxon>
        <taxon>Bacteroides</taxon>
    </lineage>
</organism>
<reference evidence="1 2" key="1">
    <citation type="submission" date="2018-08" db="EMBL/GenBank/DDBJ databases">
        <title>A genome reference for cultivated species of the human gut microbiota.</title>
        <authorList>
            <person name="Zou Y."/>
            <person name="Xue W."/>
            <person name="Luo G."/>
        </authorList>
    </citation>
    <scope>NUCLEOTIDE SEQUENCE [LARGE SCALE GENOMIC DNA]</scope>
    <source>
        <strain evidence="1 2">AM34-25</strain>
    </source>
</reference>